<sequence>MRISKEEIMDAAKKLEPRLIAFRRDLHENPELSLEETETAAKVAAFLRSIGLSPKLEVGGHGVIADVVGSTPGPTIALRADMDALPIMEETGLPFASNRPGIMHACGHDAHTAIVLGAASILVERKERLAGTVRLLFQGAEEINAGAKAMIRDGALDGVDEIYGLHNLPTLAVGMAATRKGPLMGSVDRIELTLEGRGAHGAIPDQGADPIVAAAAVISGLQTIVSREVSPFSPVVVTIGSIHAGQANNVIPHRAEMTGTVRAFDPAVRRQLPDRLRRIAVRIAEAHRCEAELRYIEQVPVLVSEDGCLAHAQRTIDWLLGAERHAEAAPTLAGEDFSVYLESVPGCFFWLGSGPSDRAEDAYGLHHPKFDIQEEALAVGSAALASIALLRGQSNHSLLL</sequence>
<reference evidence="5 6" key="1">
    <citation type="submission" date="2018-09" db="EMBL/GenBank/DDBJ databases">
        <title>Cohnella cavernae sp. nov., isolated from a karst cave.</title>
        <authorList>
            <person name="Zhu H."/>
        </authorList>
    </citation>
    <scope>NUCLEOTIDE SEQUENCE [LARGE SCALE GENOMIC DNA]</scope>
    <source>
        <strain evidence="5 6">K2E09-144</strain>
    </source>
</reference>
<comment type="cofactor">
    <cofactor evidence="3">
        <name>Mn(2+)</name>
        <dbReference type="ChEBI" id="CHEBI:29035"/>
    </cofactor>
    <text evidence="3">The Mn(2+) ion enhances activity.</text>
</comment>
<dbReference type="InterPro" id="IPR036264">
    <property type="entry name" value="Bact_exopeptidase_dim_dom"/>
</dbReference>
<dbReference type="AlphaFoldDB" id="A0A398CZ69"/>
<dbReference type="PANTHER" id="PTHR11014">
    <property type="entry name" value="PEPTIDASE M20 FAMILY MEMBER"/>
    <property type="match status" value="1"/>
</dbReference>
<evidence type="ECO:0000256" key="2">
    <source>
        <dbReference type="ARBA" id="ARBA00022801"/>
    </source>
</evidence>
<dbReference type="GO" id="GO:0046872">
    <property type="term" value="F:metal ion binding"/>
    <property type="evidence" value="ECO:0007669"/>
    <property type="project" value="UniProtKB-KW"/>
</dbReference>
<dbReference type="OrthoDB" id="9776731at2"/>
<evidence type="ECO:0000259" key="4">
    <source>
        <dbReference type="Pfam" id="PF07687"/>
    </source>
</evidence>
<dbReference type="Pfam" id="PF07687">
    <property type="entry name" value="M20_dimer"/>
    <property type="match status" value="1"/>
</dbReference>
<feature type="domain" description="Peptidase M20 dimerisation" evidence="4">
    <location>
        <begin position="190"/>
        <end position="278"/>
    </location>
</feature>
<dbReference type="Proteomes" id="UP000266340">
    <property type="component" value="Unassembled WGS sequence"/>
</dbReference>
<keyword evidence="6" id="KW-1185">Reference proteome</keyword>
<feature type="binding site" evidence="3">
    <location>
        <position position="108"/>
    </location>
    <ligand>
        <name>Mn(2+)</name>
        <dbReference type="ChEBI" id="CHEBI:29035"/>
        <label>2</label>
    </ligand>
</feature>
<dbReference type="PANTHER" id="PTHR11014:SF63">
    <property type="entry name" value="METALLOPEPTIDASE, PUTATIVE (AFU_ORTHOLOGUE AFUA_6G09600)-RELATED"/>
    <property type="match status" value="1"/>
</dbReference>
<feature type="binding site" evidence="3">
    <location>
        <position position="366"/>
    </location>
    <ligand>
        <name>Mn(2+)</name>
        <dbReference type="ChEBI" id="CHEBI:29035"/>
        <label>2</label>
    </ligand>
</feature>
<feature type="binding site" evidence="3">
    <location>
        <position position="166"/>
    </location>
    <ligand>
        <name>Mn(2+)</name>
        <dbReference type="ChEBI" id="CHEBI:29035"/>
        <label>2</label>
    </ligand>
</feature>
<evidence type="ECO:0000256" key="3">
    <source>
        <dbReference type="PIRSR" id="PIRSR005962-1"/>
    </source>
</evidence>
<keyword evidence="3" id="KW-0479">Metal-binding</keyword>
<name>A0A398CZ69_9BACL</name>
<dbReference type="Pfam" id="PF01546">
    <property type="entry name" value="Peptidase_M20"/>
    <property type="match status" value="1"/>
</dbReference>
<keyword evidence="2 5" id="KW-0378">Hydrolase</keyword>
<dbReference type="CDD" id="cd03886">
    <property type="entry name" value="M20_Acy1"/>
    <property type="match status" value="1"/>
</dbReference>
<gene>
    <name evidence="5" type="ORF">D3H35_01895</name>
</gene>
<dbReference type="Gene3D" id="3.30.70.360">
    <property type="match status" value="1"/>
</dbReference>
<evidence type="ECO:0000313" key="5">
    <source>
        <dbReference type="EMBL" id="RIE05147.1"/>
    </source>
</evidence>
<dbReference type="GO" id="GO:0016787">
    <property type="term" value="F:hydrolase activity"/>
    <property type="evidence" value="ECO:0007669"/>
    <property type="project" value="UniProtKB-KW"/>
</dbReference>
<evidence type="ECO:0000256" key="1">
    <source>
        <dbReference type="ARBA" id="ARBA00006153"/>
    </source>
</evidence>
<proteinExistence type="inferred from homology"/>
<dbReference type="InterPro" id="IPR017439">
    <property type="entry name" value="Amidohydrolase"/>
</dbReference>
<dbReference type="Gene3D" id="3.40.630.10">
    <property type="entry name" value="Zn peptidases"/>
    <property type="match status" value="1"/>
</dbReference>
<comment type="caution">
    <text evidence="5">The sequence shown here is derived from an EMBL/GenBank/DDBJ whole genome shotgun (WGS) entry which is preliminary data.</text>
</comment>
<dbReference type="SUPFAM" id="SSF53187">
    <property type="entry name" value="Zn-dependent exopeptidases"/>
    <property type="match status" value="1"/>
</dbReference>
<feature type="binding site" evidence="3">
    <location>
        <position position="106"/>
    </location>
    <ligand>
        <name>Mn(2+)</name>
        <dbReference type="ChEBI" id="CHEBI:29035"/>
        <label>2</label>
    </ligand>
</feature>
<evidence type="ECO:0000313" key="6">
    <source>
        <dbReference type="Proteomes" id="UP000266340"/>
    </source>
</evidence>
<organism evidence="5 6">
    <name type="scientific">Cohnella faecalis</name>
    <dbReference type="NCBI Taxonomy" id="2315694"/>
    <lineage>
        <taxon>Bacteria</taxon>
        <taxon>Bacillati</taxon>
        <taxon>Bacillota</taxon>
        <taxon>Bacilli</taxon>
        <taxon>Bacillales</taxon>
        <taxon>Paenibacillaceae</taxon>
        <taxon>Cohnella</taxon>
    </lineage>
</organism>
<accession>A0A398CZ69</accession>
<protein>
    <submittedName>
        <fullName evidence="5">Amidohydrolase</fullName>
    </submittedName>
</protein>
<dbReference type="NCBIfam" id="TIGR01891">
    <property type="entry name" value="amidohydrolases"/>
    <property type="match status" value="1"/>
</dbReference>
<dbReference type="PIRSF" id="PIRSF005962">
    <property type="entry name" value="Pept_M20D_amidohydro"/>
    <property type="match status" value="1"/>
</dbReference>
<comment type="similarity">
    <text evidence="1">Belongs to the peptidase M20 family.</text>
</comment>
<dbReference type="RefSeq" id="WP_119147527.1">
    <property type="nucleotide sequence ID" value="NZ_JBHSOV010000044.1"/>
</dbReference>
<dbReference type="InterPro" id="IPR011650">
    <property type="entry name" value="Peptidase_M20_dimer"/>
</dbReference>
<keyword evidence="3" id="KW-0464">Manganese</keyword>
<feature type="binding site" evidence="3">
    <location>
        <position position="142"/>
    </location>
    <ligand>
        <name>Mn(2+)</name>
        <dbReference type="ChEBI" id="CHEBI:29035"/>
        <label>2</label>
    </ligand>
</feature>
<dbReference type="InterPro" id="IPR002933">
    <property type="entry name" value="Peptidase_M20"/>
</dbReference>
<dbReference type="FunFam" id="3.30.70.360:FF:000014">
    <property type="entry name" value="N-acyl-L-amino acid amidohydrolase"/>
    <property type="match status" value="1"/>
</dbReference>
<dbReference type="SUPFAM" id="SSF55031">
    <property type="entry name" value="Bacterial exopeptidase dimerisation domain"/>
    <property type="match status" value="1"/>
</dbReference>
<dbReference type="EMBL" id="QXJM01000015">
    <property type="protein sequence ID" value="RIE05147.1"/>
    <property type="molecule type" value="Genomic_DNA"/>
</dbReference>